<dbReference type="AlphaFoldDB" id="A0A8D4VLH1"/>
<dbReference type="InterPro" id="IPR002826">
    <property type="entry name" value="MptE-like"/>
</dbReference>
<protein>
    <recommendedName>
        <fullName evidence="1">6-hydroxymethylpterin diphosphokinase MptE-like domain-containing protein</fullName>
    </recommendedName>
</protein>
<reference evidence="2" key="1">
    <citation type="submission" date="2019-06" db="EMBL/GenBank/DDBJ databases">
        <title>Complete genome sequence of Methylogaea oryzae strain JCM16910.</title>
        <authorList>
            <person name="Asakawa S."/>
        </authorList>
    </citation>
    <scope>NUCLEOTIDE SEQUENCE</scope>
    <source>
        <strain evidence="2">E10</strain>
    </source>
</reference>
<sequence>MSREFEALVSNIPDIGKQWHGDSLLENARRNLPYCRKSLKDLPPLEGAKARSGIVISAGPSLHRTDALHKIKASGYPGALIAVDGAYVKCLKAGLVPDYVVTLDPHPTRVVRWFGDPNFEENARHDDYFARQDLDVDFRANSIRHNNENIELIDRHAALSKLVICTSSSQTVVERAEQAGFDAYWWNPLVDDPRSPDSVTRQLHGINRLPCMNTGGTVGTAAWVFADAILRIPELAVIGMDLGYPGDTPIHMTQTYYELHDHVESPEELEKLFPRFTFPLNGDHYYTDPTYFWYRKNLLELLEQSSATTVNCSEGGTLFGPKIACLRLSEYLERHAHG</sequence>
<evidence type="ECO:0000259" key="1">
    <source>
        <dbReference type="Pfam" id="PF01973"/>
    </source>
</evidence>
<proteinExistence type="predicted"/>
<dbReference type="KEGG" id="moz:MoryE10_08890"/>
<organism evidence="2 3">
    <name type="scientific">Methylogaea oryzae</name>
    <dbReference type="NCBI Taxonomy" id="1295382"/>
    <lineage>
        <taxon>Bacteria</taxon>
        <taxon>Pseudomonadati</taxon>
        <taxon>Pseudomonadota</taxon>
        <taxon>Gammaproteobacteria</taxon>
        <taxon>Methylococcales</taxon>
        <taxon>Methylococcaceae</taxon>
        <taxon>Methylogaea</taxon>
    </lineage>
</organism>
<dbReference type="PANTHER" id="PTHR41786">
    <property type="entry name" value="MOTILITY ACCESSORY FACTOR MAF"/>
    <property type="match status" value="1"/>
</dbReference>
<dbReference type="EMBL" id="AP019782">
    <property type="protein sequence ID" value="BBL70283.1"/>
    <property type="molecule type" value="Genomic_DNA"/>
</dbReference>
<dbReference type="PANTHER" id="PTHR41786:SF1">
    <property type="entry name" value="6-HYDROXYMETHYLPTERIN DIPHOSPHOKINASE MPTE-LIKE DOMAIN-CONTAINING PROTEIN"/>
    <property type="match status" value="1"/>
</dbReference>
<evidence type="ECO:0000313" key="2">
    <source>
        <dbReference type="EMBL" id="BBL70283.1"/>
    </source>
</evidence>
<accession>A0A8D4VLH1</accession>
<feature type="domain" description="6-hydroxymethylpterin diphosphokinase MptE-like" evidence="1">
    <location>
        <begin position="27"/>
        <end position="107"/>
    </location>
</feature>
<keyword evidence="3" id="KW-1185">Reference proteome</keyword>
<dbReference type="Pfam" id="PF01973">
    <property type="entry name" value="MptE-like"/>
    <property type="match status" value="1"/>
</dbReference>
<gene>
    <name evidence="2" type="ORF">MoryE10_08890</name>
</gene>
<evidence type="ECO:0000313" key="3">
    <source>
        <dbReference type="Proteomes" id="UP000824988"/>
    </source>
</evidence>
<dbReference type="Proteomes" id="UP000824988">
    <property type="component" value="Chromosome"/>
</dbReference>
<name>A0A8D4VLH1_9GAMM</name>